<evidence type="ECO:0000313" key="3">
    <source>
        <dbReference type="Proteomes" id="UP000539175"/>
    </source>
</evidence>
<dbReference type="Proteomes" id="UP000539175">
    <property type="component" value="Unassembled WGS sequence"/>
</dbReference>
<name>A0A7X0EEP1_9PROT</name>
<comment type="caution">
    <text evidence="2">The sequence shown here is derived from an EMBL/GenBank/DDBJ whole genome shotgun (WGS) entry which is preliminary data.</text>
</comment>
<proteinExistence type="predicted"/>
<protein>
    <submittedName>
        <fullName evidence="2">Uncharacterized protein</fullName>
    </submittedName>
</protein>
<evidence type="ECO:0000313" key="2">
    <source>
        <dbReference type="EMBL" id="MBB6252256.1"/>
    </source>
</evidence>
<evidence type="ECO:0000256" key="1">
    <source>
        <dbReference type="SAM" id="MobiDB-lite"/>
    </source>
</evidence>
<dbReference type="RefSeq" id="WP_184801484.1">
    <property type="nucleotide sequence ID" value="NZ_JACIIZ010000007.1"/>
</dbReference>
<organism evidence="2 3">
    <name type="scientific">Nitrospirillum iridis</name>
    <dbReference type="NCBI Taxonomy" id="765888"/>
    <lineage>
        <taxon>Bacteria</taxon>
        <taxon>Pseudomonadati</taxon>
        <taxon>Pseudomonadota</taxon>
        <taxon>Alphaproteobacteria</taxon>
        <taxon>Rhodospirillales</taxon>
        <taxon>Azospirillaceae</taxon>
        <taxon>Nitrospirillum</taxon>
    </lineage>
</organism>
<gene>
    <name evidence="2" type="ORF">FHS74_002816</name>
</gene>
<reference evidence="2 3" key="1">
    <citation type="submission" date="2020-08" db="EMBL/GenBank/DDBJ databases">
        <title>Genomic Encyclopedia of Type Strains, Phase IV (KMG-IV): sequencing the most valuable type-strain genomes for metagenomic binning, comparative biology and taxonomic classification.</title>
        <authorList>
            <person name="Goeker M."/>
        </authorList>
    </citation>
    <scope>NUCLEOTIDE SEQUENCE [LARGE SCALE GENOMIC DNA]</scope>
    <source>
        <strain evidence="2 3">DSM 22198</strain>
    </source>
</reference>
<dbReference type="AlphaFoldDB" id="A0A7X0EEP1"/>
<keyword evidence="3" id="KW-1185">Reference proteome</keyword>
<sequence length="63" mass="6688">MVIHARDLSAIDIRKRLLALSRSQTLGQRLLHRDGDHAPGVAGIDEPSPDVPEGVAPPSPSVT</sequence>
<feature type="region of interest" description="Disordered" evidence="1">
    <location>
        <begin position="32"/>
        <end position="63"/>
    </location>
</feature>
<accession>A0A7X0EEP1</accession>
<dbReference type="EMBL" id="JACIIZ010000007">
    <property type="protein sequence ID" value="MBB6252256.1"/>
    <property type="molecule type" value="Genomic_DNA"/>
</dbReference>